<accession>A0A1Q2ZUW8</accession>
<dbReference type="AlphaFoldDB" id="A0A1Q2ZUW8"/>
<feature type="compositionally biased region" description="Low complexity" evidence="1">
    <location>
        <begin position="119"/>
        <end position="129"/>
    </location>
</feature>
<keyword evidence="2" id="KW-1133">Transmembrane helix</keyword>
<evidence type="ECO:0000313" key="3">
    <source>
        <dbReference type="EMBL" id="GAV47290.1"/>
    </source>
</evidence>
<feature type="compositionally biased region" description="Basic and acidic residues" evidence="1">
    <location>
        <begin position="73"/>
        <end position="104"/>
    </location>
</feature>
<name>A0A1Q2ZUW8_ZYGRO</name>
<evidence type="ECO:0000256" key="1">
    <source>
        <dbReference type="SAM" id="MobiDB-lite"/>
    </source>
</evidence>
<reference evidence="3 4" key="1">
    <citation type="submission" date="2016-08" db="EMBL/GenBank/DDBJ databases">
        <title>Draft genome sequence of allopolyploid Zygosaccharomyces rouxii.</title>
        <authorList>
            <person name="Watanabe J."/>
            <person name="Uehara K."/>
            <person name="Mogi Y."/>
            <person name="Tsukioka Y."/>
        </authorList>
    </citation>
    <scope>NUCLEOTIDE SEQUENCE [LARGE SCALE GENOMIC DNA]</scope>
    <source>
        <strain evidence="3 4">NBRC 110957</strain>
    </source>
</reference>
<dbReference type="Proteomes" id="UP000187013">
    <property type="component" value="Unassembled WGS sequence"/>
</dbReference>
<dbReference type="EMBL" id="BDGX01000008">
    <property type="protein sequence ID" value="GAV47290.1"/>
    <property type="molecule type" value="Genomic_DNA"/>
</dbReference>
<sequence>MFRKIVSIGLISRVPQVTRRNIEITKRYASTSSRRISESDRDFAAASLGVITILGSIIFVSPWELKSFLPSFGRKERNTAEPNREPGSEETPKEQSEKPEGEEQPKEEEEQPKQEQQSEESPSTTQESSNKPESENNGN</sequence>
<feature type="transmembrane region" description="Helical" evidence="2">
    <location>
        <begin position="43"/>
        <end position="63"/>
    </location>
</feature>
<feature type="region of interest" description="Disordered" evidence="1">
    <location>
        <begin position="70"/>
        <end position="139"/>
    </location>
</feature>
<organism evidence="3 4">
    <name type="scientific">Zygosaccharomyces rouxii</name>
    <dbReference type="NCBI Taxonomy" id="4956"/>
    <lineage>
        <taxon>Eukaryota</taxon>
        <taxon>Fungi</taxon>
        <taxon>Dikarya</taxon>
        <taxon>Ascomycota</taxon>
        <taxon>Saccharomycotina</taxon>
        <taxon>Saccharomycetes</taxon>
        <taxon>Saccharomycetales</taxon>
        <taxon>Saccharomycetaceae</taxon>
        <taxon>Zygosaccharomyces</taxon>
    </lineage>
</organism>
<protein>
    <submittedName>
        <fullName evidence="3">Uncharacterized protein</fullName>
    </submittedName>
</protein>
<feature type="compositionally biased region" description="Basic and acidic residues" evidence="1">
    <location>
        <begin position="130"/>
        <end position="139"/>
    </location>
</feature>
<keyword evidence="2" id="KW-0812">Transmembrane</keyword>
<gene>
    <name evidence="3" type="ORF">ZYGR_0H01310</name>
</gene>
<evidence type="ECO:0000256" key="2">
    <source>
        <dbReference type="SAM" id="Phobius"/>
    </source>
</evidence>
<comment type="caution">
    <text evidence="3">The sequence shown here is derived from an EMBL/GenBank/DDBJ whole genome shotgun (WGS) entry which is preliminary data.</text>
</comment>
<proteinExistence type="predicted"/>
<evidence type="ECO:0000313" key="4">
    <source>
        <dbReference type="Proteomes" id="UP000187013"/>
    </source>
</evidence>
<keyword evidence="2" id="KW-0472">Membrane</keyword>